<dbReference type="InterPro" id="IPR019089">
    <property type="entry name" value="Cas_GSU0054"/>
</dbReference>
<name>A0ABS1WXV9_9GAMM</name>
<sequence>MIAVMSRVLSINVHFHDGRYHGASDGASDWPPSPGRLFQALVAGVARGSKLSAEAEAALKWLEKQPPPTITAPIARQARKFISYVPNNDLDTKAGDPARIDAIRVGKVIHPRLFDSSIPLGYYWSLAEDEAVTALAASVCRVADTLYQLGRGVDMAWACSEVISTTEAERRLSAFPGAVYRPSAQGRGEGLACPAPGTLESLNARYEAFRSRLRQVGVGRRGQQVFSQPPKARFQQVHYAAGAALHLYDLIAPWPLIGSAELVQRVRDIAFGRLAGVFPHRVSDIERLLIGRGASAADKQARVKILPLPSIGHPHADRVIRRILIEIPPSCPIRSEDVDWAFSGLVFESHQTSNNLSNGLIRSSEQKMLAHYGIGEQGEARLWRTVTAAVLPPRVTAHEDDSPRAGSRRKSGSDRQHMVSRASGAVVQALGHAGLRGRVLSVRVQREPFDMKGALAQSFATGTRFPQDRVSHVQIEFAEPVSGPLIIGDGRYLGLGLMAPAIGAGLARLAYCFQIIEGLKEGADPSVCARALRRAVMARAQAEIGSRKTLPMFFTGHEEDGSPARSGNHAHLAFVADIGRGRLWIVTPHALEQRDPLLGERANLKILDRAVQDLQDLRAGSAGRLRLVPCGLDLSEHPVFARSLTWESVTDYAPTRYAKRLSPQDGIAVDVRLELRRLQLPPPMNVEVTDMREGPRGGLSARLRLRFNTAVGGPILIGRTRHSGGGLFAPANE</sequence>
<accession>A0ABS1WXV9</accession>
<evidence type="ECO:0000313" key="3">
    <source>
        <dbReference type="Proteomes" id="UP000661077"/>
    </source>
</evidence>
<reference evidence="2 3" key="1">
    <citation type="journal article" date="2021" name="Int. J. Syst. Evol. Microbiol.">
        <title>Steroidobacter gossypii sp. nov., isolated from soil of cotton cropping field.</title>
        <authorList>
            <person name="Huang R."/>
            <person name="Yang S."/>
            <person name="Zhen C."/>
            <person name="Liu W."/>
        </authorList>
    </citation>
    <scope>NUCLEOTIDE SEQUENCE [LARGE SCALE GENOMIC DNA]</scope>
    <source>
        <strain evidence="2 3">S1-65</strain>
    </source>
</reference>
<evidence type="ECO:0000256" key="1">
    <source>
        <dbReference type="SAM" id="MobiDB-lite"/>
    </source>
</evidence>
<dbReference type="Pfam" id="PF09609">
    <property type="entry name" value="Cas_GSU0054"/>
    <property type="match status" value="1"/>
</dbReference>
<evidence type="ECO:0000313" key="2">
    <source>
        <dbReference type="EMBL" id="MBM0105815.1"/>
    </source>
</evidence>
<dbReference type="Proteomes" id="UP000661077">
    <property type="component" value="Unassembled WGS sequence"/>
</dbReference>
<protein>
    <submittedName>
        <fullName evidence="2">Type I-U CRISPR-associated protein Cas5/Cas6</fullName>
    </submittedName>
</protein>
<organism evidence="2 3">
    <name type="scientific">Steroidobacter gossypii</name>
    <dbReference type="NCBI Taxonomy" id="2805490"/>
    <lineage>
        <taxon>Bacteria</taxon>
        <taxon>Pseudomonadati</taxon>
        <taxon>Pseudomonadota</taxon>
        <taxon>Gammaproteobacteria</taxon>
        <taxon>Steroidobacterales</taxon>
        <taxon>Steroidobacteraceae</taxon>
        <taxon>Steroidobacter</taxon>
    </lineage>
</organism>
<dbReference type="EMBL" id="JAEVLS010000002">
    <property type="protein sequence ID" value="MBM0105815.1"/>
    <property type="molecule type" value="Genomic_DNA"/>
</dbReference>
<keyword evidence="3" id="KW-1185">Reference proteome</keyword>
<dbReference type="NCBIfam" id="TIGR02165">
    <property type="entry name" value="cas5_6_GSU0054"/>
    <property type="match status" value="1"/>
</dbReference>
<proteinExistence type="predicted"/>
<gene>
    <name evidence="2" type="primary">cas5u6u</name>
    <name evidence="2" type="ORF">JM946_13825</name>
</gene>
<feature type="region of interest" description="Disordered" evidence="1">
    <location>
        <begin position="394"/>
        <end position="418"/>
    </location>
</feature>
<comment type="caution">
    <text evidence="2">The sequence shown here is derived from an EMBL/GenBank/DDBJ whole genome shotgun (WGS) entry which is preliminary data.</text>
</comment>